<dbReference type="GO" id="GO:0009062">
    <property type="term" value="P:fatty acid catabolic process"/>
    <property type="evidence" value="ECO:0007669"/>
    <property type="project" value="TreeGrafter"/>
</dbReference>
<dbReference type="GO" id="GO:0047617">
    <property type="term" value="F:fatty acyl-CoA hydrolase activity"/>
    <property type="evidence" value="ECO:0007669"/>
    <property type="project" value="InterPro"/>
</dbReference>
<dbReference type="PANTHER" id="PTHR11066:SF34">
    <property type="entry name" value="ACYL-COENZYME A THIOESTERASE 8"/>
    <property type="match status" value="1"/>
</dbReference>
<dbReference type="Proteomes" id="UP000837801">
    <property type="component" value="Unassembled WGS sequence"/>
</dbReference>
<dbReference type="InterPro" id="IPR003703">
    <property type="entry name" value="Acyl_CoA_thio"/>
</dbReference>
<dbReference type="GO" id="GO:0005782">
    <property type="term" value="C:peroxisomal matrix"/>
    <property type="evidence" value="ECO:0007669"/>
    <property type="project" value="UniProtKB-SubCell"/>
</dbReference>
<evidence type="ECO:0000259" key="4">
    <source>
        <dbReference type="Pfam" id="PF20789"/>
    </source>
</evidence>
<dbReference type="PANTHER" id="PTHR11066">
    <property type="entry name" value="ACYL-COA THIOESTERASE"/>
    <property type="match status" value="1"/>
</dbReference>
<evidence type="ECO:0000313" key="6">
    <source>
        <dbReference type="Proteomes" id="UP000837801"/>
    </source>
</evidence>
<gene>
    <name evidence="5" type="ORF">CLIB1423_08S01200</name>
</gene>
<dbReference type="SUPFAM" id="SSF54637">
    <property type="entry name" value="Thioesterase/thiol ester dehydrase-isomerase"/>
    <property type="match status" value="2"/>
</dbReference>
<dbReference type="InterPro" id="IPR029069">
    <property type="entry name" value="HotDog_dom_sf"/>
</dbReference>
<dbReference type="CDD" id="cd03444">
    <property type="entry name" value="Thioesterase_II_repeat1"/>
    <property type="match status" value="1"/>
</dbReference>
<dbReference type="CDD" id="cd03445">
    <property type="entry name" value="Thioesterase_II_repeat2"/>
    <property type="match status" value="1"/>
</dbReference>
<evidence type="ECO:0000256" key="2">
    <source>
        <dbReference type="ARBA" id="ARBA00022801"/>
    </source>
</evidence>
<evidence type="ECO:0000259" key="3">
    <source>
        <dbReference type="Pfam" id="PF13622"/>
    </source>
</evidence>
<protein>
    <submittedName>
        <fullName evidence="5">Peroxisomal acyl-coenzyme A thioester hydrolase 1</fullName>
    </submittedName>
</protein>
<organism evidence="5 6">
    <name type="scientific">[Candida] railenensis</name>
    <dbReference type="NCBI Taxonomy" id="45579"/>
    <lineage>
        <taxon>Eukaryota</taxon>
        <taxon>Fungi</taxon>
        <taxon>Dikarya</taxon>
        <taxon>Ascomycota</taxon>
        <taxon>Saccharomycotina</taxon>
        <taxon>Pichiomycetes</taxon>
        <taxon>Debaryomycetaceae</taxon>
        <taxon>Kurtzmaniella</taxon>
    </lineage>
</organism>
<dbReference type="Pfam" id="PF13622">
    <property type="entry name" value="4HBT_3"/>
    <property type="match status" value="1"/>
</dbReference>
<dbReference type="Pfam" id="PF20789">
    <property type="entry name" value="4HBT_3C"/>
    <property type="match status" value="1"/>
</dbReference>
<comment type="caution">
    <text evidence="5">The sequence shown here is derived from an EMBL/GenBank/DDBJ whole genome shotgun (WGS) entry which is preliminary data.</text>
</comment>
<name>A0A9P0VYR3_9ASCO</name>
<reference evidence="5" key="1">
    <citation type="submission" date="2022-03" db="EMBL/GenBank/DDBJ databases">
        <authorList>
            <person name="Legras J.-L."/>
            <person name="Devillers H."/>
            <person name="Grondin C."/>
        </authorList>
    </citation>
    <scope>NUCLEOTIDE SEQUENCE</scope>
    <source>
        <strain evidence="5">CLIB 1423</strain>
    </source>
</reference>
<sequence length="343" mass="39588">MSSSLPVLPIPERDEHSSHMENKFELIKLEENVYQGKYPLETFMAGARGTYGGEFVSQSMLAGWATVENPEFTPHSFHSYFVKAGSLDSPMKYVVSRNNDGRNFANRSVHVYQSTSNILCFVMIISFTRKNTLQKKIDFFKSDLTKKAPIPFEIQGSPHYFIKKYAKQLDTLPSITSTNDNLQHILPPEYFDLKRTKNTIDQQTEPGDRKLGFFVRCLDDLTKAKNPTKSKYVDLGFLSDSFYLSAIVRVLGLPFKYKNLQFFRVSLDHSVYFHDTDFDPTVWMFMDFKFSRYSNDRLLCNCQLFTMDGRLVATINQEALVYLSNEIINNIPSHSKKSKIIKL</sequence>
<dbReference type="AlphaFoldDB" id="A0A9P0VYR3"/>
<evidence type="ECO:0000313" key="5">
    <source>
        <dbReference type="EMBL" id="CAH2352793.1"/>
    </source>
</evidence>
<dbReference type="InterPro" id="IPR049450">
    <property type="entry name" value="ACOT8-like_C"/>
</dbReference>
<keyword evidence="6" id="KW-1185">Reference proteome</keyword>
<dbReference type="GO" id="GO:0006637">
    <property type="term" value="P:acyl-CoA metabolic process"/>
    <property type="evidence" value="ECO:0007669"/>
    <property type="project" value="InterPro"/>
</dbReference>
<keyword evidence="2 5" id="KW-0378">Hydrolase</keyword>
<comment type="similarity">
    <text evidence="1">Belongs to the C/M/P thioester hydrolase family.</text>
</comment>
<proteinExistence type="inferred from homology"/>
<dbReference type="EMBL" id="CAKXYY010000008">
    <property type="protein sequence ID" value="CAH2352793.1"/>
    <property type="molecule type" value="Genomic_DNA"/>
</dbReference>
<dbReference type="InterPro" id="IPR042171">
    <property type="entry name" value="Acyl-CoA_hotdog"/>
</dbReference>
<evidence type="ECO:0000256" key="1">
    <source>
        <dbReference type="ARBA" id="ARBA00006538"/>
    </source>
</evidence>
<dbReference type="InterPro" id="IPR049449">
    <property type="entry name" value="TesB_ACOT8-like_N"/>
</dbReference>
<dbReference type="OrthoDB" id="68328at2759"/>
<dbReference type="Gene3D" id="2.40.160.210">
    <property type="entry name" value="Acyl-CoA thioesterase, double hotdog domain"/>
    <property type="match status" value="1"/>
</dbReference>
<feature type="domain" description="Acyl-CoA thioesterase-like C-terminal" evidence="4">
    <location>
        <begin position="205"/>
        <end position="321"/>
    </location>
</feature>
<accession>A0A9P0VYR3</accession>
<feature type="domain" description="Acyl-CoA thioesterase-like N-terminal HotDog" evidence="3">
    <location>
        <begin position="46"/>
        <end position="128"/>
    </location>
</feature>